<dbReference type="OrthoDB" id="10024629at2759"/>
<evidence type="ECO:0000313" key="3">
    <source>
        <dbReference type="Proteomes" id="UP000499080"/>
    </source>
</evidence>
<organism evidence="2 3">
    <name type="scientific">Araneus ventricosus</name>
    <name type="common">Orbweaver spider</name>
    <name type="synonym">Epeira ventricosa</name>
    <dbReference type="NCBI Taxonomy" id="182803"/>
    <lineage>
        <taxon>Eukaryota</taxon>
        <taxon>Metazoa</taxon>
        <taxon>Ecdysozoa</taxon>
        <taxon>Arthropoda</taxon>
        <taxon>Chelicerata</taxon>
        <taxon>Arachnida</taxon>
        <taxon>Araneae</taxon>
        <taxon>Araneomorphae</taxon>
        <taxon>Entelegynae</taxon>
        <taxon>Araneoidea</taxon>
        <taxon>Araneidae</taxon>
        <taxon>Araneus</taxon>
    </lineage>
</organism>
<reference evidence="2 3" key="1">
    <citation type="journal article" date="2019" name="Sci. Rep.">
        <title>Orb-weaving spider Araneus ventricosus genome elucidates the spidroin gene catalogue.</title>
        <authorList>
            <person name="Kono N."/>
            <person name="Nakamura H."/>
            <person name="Ohtoshi R."/>
            <person name="Moran D.A.P."/>
            <person name="Shinohara A."/>
            <person name="Yoshida Y."/>
            <person name="Fujiwara M."/>
            <person name="Mori M."/>
            <person name="Tomita M."/>
            <person name="Arakawa K."/>
        </authorList>
    </citation>
    <scope>NUCLEOTIDE SEQUENCE [LARGE SCALE GENOMIC DNA]</scope>
</reference>
<dbReference type="InterPro" id="IPR005162">
    <property type="entry name" value="Retrotrans_gag_dom"/>
</dbReference>
<accession>A0A4Y2D639</accession>
<comment type="caution">
    <text evidence="2">The sequence shown here is derived from an EMBL/GenBank/DDBJ whole genome shotgun (WGS) entry which is preliminary data.</text>
</comment>
<name>A0A4Y2D639_ARAVE</name>
<proteinExistence type="predicted"/>
<protein>
    <recommendedName>
        <fullName evidence="1">Retrotransposon gag domain-containing protein</fullName>
    </recommendedName>
</protein>
<feature type="domain" description="Retrotransposon gag" evidence="1">
    <location>
        <begin position="61"/>
        <end position="148"/>
    </location>
</feature>
<dbReference type="AlphaFoldDB" id="A0A4Y2D639"/>
<dbReference type="Proteomes" id="UP000499080">
    <property type="component" value="Unassembled WGS sequence"/>
</dbReference>
<gene>
    <name evidence="2" type="ORF">AVEN_155250_1</name>
</gene>
<sequence>MPEDTSSQTSPGFSLIQPVREHRPLFMVKLGKPYSVAQKIRTYSKVQPMGRLHLPCQCLLFLNGTARLWYENNDGELNSWEKFQEQLKIAFASKDLFVKQAEQELKSRAQKTGERTQSYIQSVLELCLKVNPSMSESDRVSHLMKGIAEDMY</sequence>
<evidence type="ECO:0000259" key="1">
    <source>
        <dbReference type="Pfam" id="PF03732"/>
    </source>
</evidence>
<dbReference type="EMBL" id="BGPR01000311">
    <property type="protein sequence ID" value="GBM12242.1"/>
    <property type="molecule type" value="Genomic_DNA"/>
</dbReference>
<evidence type="ECO:0000313" key="2">
    <source>
        <dbReference type="EMBL" id="GBM12242.1"/>
    </source>
</evidence>
<dbReference type="Pfam" id="PF03732">
    <property type="entry name" value="Retrotrans_gag"/>
    <property type="match status" value="1"/>
</dbReference>
<keyword evidence="3" id="KW-1185">Reference proteome</keyword>